<feature type="compositionally biased region" description="Basic and acidic residues" evidence="1">
    <location>
        <begin position="459"/>
        <end position="491"/>
    </location>
</feature>
<feature type="compositionally biased region" description="Basic and acidic residues" evidence="1">
    <location>
        <begin position="352"/>
        <end position="439"/>
    </location>
</feature>
<feature type="signal peptide" evidence="3">
    <location>
        <begin position="1"/>
        <end position="19"/>
    </location>
</feature>
<dbReference type="Gene3D" id="3.10.310.50">
    <property type="match status" value="1"/>
</dbReference>
<organism evidence="4 5">
    <name type="scientific">Heterodera trifolii</name>
    <dbReference type="NCBI Taxonomy" id="157864"/>
    <lineage>
        <taxon>Eukaryota</taxon>
        <taxon>Metazoa</taxon>
        <taxon>Ecdysozoa</taxon>
        <taxon>Nematoda</taxon>
        <taxon>Chromadorea</taxon>
        <taxon>Rhabditida</taxon>
        <taxon>Tylenchina</taxon>
        <taxon>Tylenchomorpha</taxon>
        <taxon>Tylenchoidea</taxon>
        <taxon>Heteroderidae</taxon>
        <taxon>Heteroderinae</taxon>
        <taxon>Heterodera</taxon>
    </lineage>
</organism>
<comment type="caution">
    <text evidence="4">The sequence shown here is derived from an EMBL/GenBank/DDBJ whole genome shotgun (WGS) entry which is preliminary data.</text>
</comment>
<keyword evidence="3" id="KW-0732">Signal</keyword>
<reference evidence="4 5" key="1">
    <citation type="submission" date="2024-10" db="EMBL/GenBank/DDBJ databases">
        <authorList>
            <person name="Kim D."/>
        </authorList>
    </citation>
    <scope>NUCLEOTIDE SEQUENCE [LARGE SCALE GENOMIC DNA]</scope>
    <source>
        <strain evidence="4">BH-2024</strain>
    </source>
</reference>
<dbReference type="Proteomes" id="UP001620626">
    <property type="component" value="Unassembled WGS sequence"/>
</dbReference>
<feature type="compositionally biased region" description="Basic and acidic residues" evidence="1">
    <location>
        <begin position="499"/>
        <end position="519"/>
    </location>
</feature>
<keyword evidence="2" id="KW-1133">Transmembrane helix</keyword>
<name>A0ABD2LTP5_9BILA</name>
<dbReference type="InterPro" id="IPR033438">
    <property type="entry name" value="MOLO1"/>
</dbReference>
<feature type="region of interest" description="Disordered" evidence="1">
    <location>
        <begin position="230"/>
        <end position="251"/>
    </location>
</feature>
<evidence type="ECO:0000256" key="1">
    <source>
        <dbReference type="SAM" id="MobiDB-lite"/>
    </source>
</evidence>
<keyword evidence="5" id="KW-1185">Reference proteome</keyword>
<evidence type="ECO:0000256" key="2">
    <source>
        <dbReference type="SAM" id="Phobius"/>
    </source>
</evidence>
<accession>A0ABD2LTP5</accession>
<dbReference type="PANTHER" id="PTHR33748">
    <property type="entry name" value="PROTEIN CBG04600"/>
    <property type="match status" value="1"/>
</dbReference>
<evidence type="ECO:0000313" key="5">
    <source>
        <dbReference type="Proteomes" id="UP001620626"/>
    </source>
</evidence>
<dbReference type="AlphaFoldDB" id="A0ABD2LTP5"/>
<dbReference type="PANTHER" id="PTHR33748:SF2">
    <property type="entry name" value="CONSERVED PLASMA MEMBRANE PROTEIN"/>
    <property type="match status" value="1"/>
</dbReference>
<evidence type="ECO:0000256" key="3">
    <source>
        <dbReference type="SAM" id="SignalP"/>
    </source>
</evidence>
<feature type="chain" id="PRO_5044853532" evidence="3">
    <location>
        <begin position="20"/>
        <end position="555"/>
    </location>
</feature>
<gene>
    <name evidence="4" type="ORF">niasHT_005243</name>
</gene>
<dbReference type="Pfam" id="PF17175">
    <property type="entry name" value="MOLO1"/>
    <property type="match status" value="1"/>
</dbReference>
<keyword evidence="2" id="KW-0812">Transmembrane</keyword>
<feature type="region of interest" description="Disordered" evidence="1">
    <location>
        <begin position="352"/>
        <end position="519"/>
    </location>
</feature>
<dbReference type="EMBL" id="JBICBT010000300">
    <property type="protein sequence ID" value="KAL3118000.1"/>
    <property type="molecule type" value="Genomic_DNA"/>
</dbReference>
<keyword evidence="2" id="KW-0472">Membrane</keyword>
<evidence type="ECO:0000313" key="4">
    <source>
        <dbReference type="EMBL" id="KAL3118000.1"/>
    </source>
</evidence>
<proteinExistence type="predicted"/>
<protein>
    <submittedName>
        <fullName evidence="4">Uncharacterized protein</fullName>
    </submittedName>
</protein>
<feature type="transmembrane region" description="Helical" evidence="2">
    <location>
        <begin position="282"/>
        <end position="305"/>
    </location>
</feature>
<sequence length="555" mass="63127">MLSLLSLLLASGTVLKADTERWTPQNYPNPRRNHTGCNTWENSTLCDPDHILTDQWRAQINENIRSQMTKLTNANVTLAEKAPAECQNQSERITIYVLLAKQIWTPNNQSITGNDLTNFGDELAQRYGLNDLPCKTFLLLIGIEAAKLAYVRTGKDLRLPADLMQRVFHEYKLFNAKNFMAGLNKIIDEIGTQLEDPFKERAQTTASTAPANATDTAATSLAEIVNALMEKNGDGEGGPNGSANAAPRGGQVDGEVRLAGREEQQERTARQYNGTPMGTAQWWMFFALGSAILISFGSLALLAMVQQRQRERRQMRQNITNSSNGQHPKLTTFGGKNTLLVEVAKKKAVTETKRAEREKEETKVLETKRADGENEETRVQEAKRADGEKEKTRVLETKRADGENEETRVQEAKRVEGEKEETRVLETKRADGENEETRMLETMQEEEKETVKKGKNIIKKKEENQEEKRDRKKNQEEKEEKEGNREENKEKDEEEKEEKEEREKREEEEEGRQKMVQKEHFFSEKMLSAATDRATTLLHWQTVRIGAADLATDVI</sequence>